<comment type="similarity">
    <text evidence="2">Belongs to the adenylyl cyclase class-3 family.</text>
</comment>
<dbReference type="FunFam" id="3.30.70.1230:FF:000016">
    <property type="entry name" value="Adenylate/guanylate cyclase domain-containing protein"/>
    <property type="match status" value="1"/>
</dbReference>
<evidence type="ECO:0000256" key="2">
    <source>
        <dbReference type="ARBA" id="ARBA00005381"/>
    </source>
</evidence>
<keyword evidence="6 7" id="KW-0472">Membrane</keyword>
<evidence type="ECO:0000256" key="6">
    <source>
        <dbReference type="ARBA" id="ARBA00023136"/>
    </source>
</evidence>
<dbReference type="CDD" id="cd07302">
    <property type="entry name" value="CHD"/>
    <property type="match status" value="1"/>
</dbReference>
<keyword evidence="3" id="KW-1003">Cell membrane</keyword>
<dbReference type="PANTHER" id="PTHR43081:SF1">
    <property type="entry name" value="ADENYLATE CYCLASE, TERMINAL-DIFFERENTIATION SPECIFIC"/>
    <property type="match status" value="1"/>
</dbReference>
<gene>
    <name evidence="9" type="ORF">DI536_25550</name>
</gene>
<dbReference type="InterPro" id="IPR029787">
    <property type="entry name" value="Nucleotide_cyclase"/>
</dbReference>
<dbReference type="Pfam" id="PF00211">
    <property type="entry name" value="Guanylate_cyc"/>
    <property type="match status" value="1"/>
</dbReference>
<dbReference type="InterPro" id="IPR050697">
    <property type="entry name" value="Adenylyl/Guanylyl_Cyclase_3/4"/>
</dbReference>
<dbReference type="SMART" id="SM00044">
    <property type="entry name" value="CYCc"/>
    <property type="match status" value="1"/>
</dbReference>
<keyword evidence="5 7" id="KW-1133">Transmembrane helix</keyword>
<feature type="transmembrane region" description="Helical" evidence="7">
    <location>
        <begin position="155"/>
        <end position="174"/>
    </location>
</feature>
<organism evidence="9 10">
    <name type="scientific">Archangium gephyra</name>
    <dbReference type="NCBI Taxonomy" id="48"/>
    <lineage>
        <taxon>Bacteria</taxon>
        <taxon>Pseudomonadati</taxon>
        <taxon>Myxococcota</taxon>
        <taxon>Myxococcia</taxon>
        <taxon>Myxococcales</taxon>
        <taxon>Cystobacterineae</taxon>
        <taxon>Archangiaceae</taxon>
        <taxon>Archangium</taxon>
    </lineage>
</organism>
<accession>A0A2W5UX79</accession>
<feature type="transmembrane region" description="Helical" evidence="7">
    <location>
        <begin position="129"/>
        <end position="149"/>
    </location>
</feature>
<comment type="caution">
    <text evidence="9">The sequence shown here is derived from an EMBL/GenBank/DDBJ whole genome shotgun (WGS) entry which is preliminary data.</text>
</comment>
<dbReference type="EMBL" id="QFQP01000027">
    <property type="protein sequence ID" value="PZR08004.1"/>
    <property type="molecule type" value="Genomic_DNA"/>
</dbReference>
<dbReference type="Gene3D" id="3.30.70.1230">
    <property type="entry name" value="Nucleotide cyclase"/>
    <property type="match status" value="1"/>
</dbReference>
<comment type="subcellular location">
    <subcellularLocation>
        <location evidence="1">Cell envelope</location>
    </subcellularLocation>
</comment>
<evidence type="ECO:0000313" key="10">
    <source>
        <dbReference type="Proteomes" id="UP000249061"/>
    </source>
</evidence>
<evidence type="ECO:0000259" key="8">
    <source>
        <dbReference type="PROSITE" id="PS50125"/>
    </source>
</evidence>
<feature type="transmembrane region" description="Helical" evidence="7">
    <location>
        <begin position="21"/>
        <end position="39"/>
    </location>
</feature>
<protein>
    <submittedName>
        <fullName evidence="9">Cyclase</fullName>
    </submittedName>
</protein>
<feature type="domain" description="Guanylate cyclase" evidence="8">
    <location>
        <begin position="220"/>
        <end position="352"/>
    </location>
</feature>
<sequence>MSQAALEQAFADKLREQRARLAVPLAALRTGAIFIWWLLGVSDVWLVALLPVGLYALSSAAVLTVIAFKKDWRARAAWTLGLLDLPFLFGAQLLVLPLEGSSPGFTAALSSSVFVVLTLLAMLSFDRRLLVLVGLLGTVGASSLIVIAGEEVSHGVPTVLLLMSLAVTAAYKGIGLVESLTKDLATQQQRQARLGRYFSPAVTERLASFDDVKPEHRDVSILFSDIRGFTQMSEGTESAALVAWLNEYLTEMVAVVFKHGGTLDKFIGDGILAYFGAPLDQADHPQRAVACGLEMLQVLAQLNARRQQRGEPTLAIGIGIHTGRAVVGDVGSEQRREFTVIGDAVNTASRIEGLTKTVGTSLLISEATHGRLTDVTKWRATDPLPVKGKTEPVRTFTPEG</sequence>
<evidence type="ECO:0000256" key="5">
    <source>
        <dbReference type="ARBA" id="ARBA00022989"/>
    </source>
</evidence>
<dbReference type="GO" id="GO:0004016">
    <property type="term" value="F:adenylate cyclase activity"/>
    <property type="evidence" value="ECO:0007669"/>
    <property type="project" value="UniProtKB-ARBA"/>
</dbReference>
<feature type="transmembrane region" description="Helical" evidence="7">
    <location>
        <begin position="80"/>
        <end position="98"/>
    </location>
</feature>
<dbReference type="AlphaFoldDB" id="A0A2W5UX79"/>
<evidence type="ECO:0000256" key="1">
    <source>
        <dbReference type="ARBA" id="ARBA00004196"/>
    </source>
</evidence>
<evidence type="ECO:0000256" key="7">
    <source>
        <dbReference type="SAM" id="Phobius"/>
    </source>
</evidence>
<evidence type="ECO:0000313" key="9">
    <source>
        <dbReference type="EMBL" id="PZR08004.1"/>
    </source>
</evidence>
<reference evidence="9 10" key="1">
    <citation type="submission" date="2017-08" db="EMBL/GenBank/DDBJ databases">
        <title>Infants hospitalized years apart are colonized by the same room-sourced microbial strains.</title>
        <authorList>
            <person name="Brooks B."/>
            <person name="Olm M.R."/>
            <person name="Firek B.A."/>
            <person name="Baker R."/>
            <person name="Thomas B.C."/>
            <person name="Morowitz M.J."/>
            <person name="Banfield J.F."/>
        </authorList>
    </citation>
    <scope>NUCLEOTIDE SEQUENCE [LARGE SCALE GENOMIC DNA]</scope>
    <source>
        <strain evidence="9">S2_003_000_R2_14</strain>
    </source>
</reference>
<feature type="transmembrane region" description="Helical" evidence="7">
    <location>
        <begin position="104"/>
        <end position="122"/>
    </location>
</feature>
<dbReference type="GO" id="GO:0030313">
    <property type="term" value="C:cell envelope"/>
    <property type="evidence" value="ECO:0007669"/>
    <property type="project" value="UniProtKB-SubCell"/>
</dbReference>
<feature type="transmembrane region" description="Helical" evidence="7">
    <location>
        <begin position="45"/>
        <end position="68"/>
    </location>
</feature>
<dbReference type="SUPFAM" id="SSF55073">
    <property type="entry name" value="Nucleotide cyclase"/>
    <property type="match status" value="1"/>
</dbReference>
<proteinExistence type="inferred from homology"/>
<dbReference type="PROSITE" id="PS50125">
    <property type="entry name" value="GUANYLATE_CYCLASE_2"/>
    <property type="match status" value="1"/>
</dbReference>
<evidence type="ECO:0000256" key="4">
    <source>
        <dbReference type="ARBA" id="ARBA00022692"/>
    </source>
</evidence>
<name>A0A2W5UX79_9BACT</name>
<dbReference type="PANTHER" id="PTHR43081">
    <property type="entry name" value="ADENYLATE CYCLASE, TERMINAL-DIFFERENTIATION SPECIFIC-RELATED"/>
    <property type="match status" value="1"/>
</dbReference>
<dbReference type="InterPro" id="IPR001054">
    <property type="entry name" value="A/G_cyclase"/>
</dbReference>
<dbReference type="GO" id="GO:0006171">
    <property type="term" value="P:cAMP biosynthetic process"/>
    <property type="evidence" value="ECO:0007669"/>
    <property type="project" value="TreeGrafter"/>
</dbReference>
<keyword evidence="4 7" id="KW-0812">Transmembrane</keyword>
<evidence type="ECO:0000256" key="3">
    <source>
        <dbReference type="ARBA" id="ARBA00022475"/>
    </source>
</evidence>
<dbReference type="GO" id="GO:0035556">
    <property type="term" value="P:intracellular signal transduction"/>
    <property type="evidence" value="ECO:0007669"/>
    <property type="project" value="InterPro"/>
</dbReference>
<dbReference type="Proteomes" id="UP000249061">
    <property type="component" value="Unassembled WGS sequence"/>
</dbReference>